<evidence type="ECO:0000313" key="4">
    <source>
        <dbReference type="Proteomes" id="UP001273209"/>
    </source>
</evidence>
<dbReference type="Proteomes" id="UP001273209">
    <property type="component" value="Unassembled WGS sequence"/>
</dbReference>
<proteinExistence type="predicted"/>
<keyword evidence="2" id="KW-0472">Membrane</keyword>
<dbReference type="Pfam" id="PF08058">
    <property type="entry name" value="NPCC"/>
    <property type="match status" value="1"/>
</dbReference>
<dbReference type="PANTHER" id="PTHR28003">
    <property type="entry name" value="NUCLEOPORIN POM34"/>
    <property type="match status" value="1"/>
</dbReference>
<evidence type="ECO:0000256" key="1">
    <source>
        <dbReference type="SAM" id="MobiDB-lite"/>
    </source>
</evidence>
<dbReference type="InterPro" id="IPR012578">
    <property type="entry name" value="Nucl_pore_cmplx"/>
</dbReference>
<feature type="region of interest" description="Disordered" evidence="1">
    <location>
        <begin position="444"/>
        <end position="513"/>
    </location>
</feature>
<sequence>MELTAHDLRLWRQGNSDLHQAEADADADGAPMAMAKVVAKQLVDRDDDDARVMVMVMEMGTKLPVHFSRARKAEVKHEAHLRALKRRRVLVAGVRTGTDVPVVNRRGTLKPSTDRSLHLPIVKLPSKFELSARGALGDAAMGISMGPDCSRAATEGPFYYANINNTGHHKLKAALATVPSPPLAVLTNLVNLREAQPLFGNLRRSFLVKLAQLTNARIRKPNRHIHTVSSPTGCRSTPLCPLDSQFLRMSSLARATTPVKQQVTAATATDSPGTWRHPRLDEITRRRDATNFSEKNVRRIAYNIVALLAMWSLQLLAKFKLDAQMLPKPLRLYLGWAWFLAQLLPFIQIGMACLPLIRPKDELSDIPLTATQRQLLGLDPSVIAPTPDAKFSTPPRYSRTPSIAGSVGSRASYPGSPLDGRGGDLSKPLPPSFAGALSQFSPIGSPLGQSVNGMNNRRTSFGSPGSFGASTSSNIFSDPSSPSPAGGKRTSIGLNNKWLYEKGRRPSGSTWAN</sequence>
<dbReference type="GO" id="GO:0005640">
    <property type="term" value="C:nuclear outer membrane"/>
    <property type="evidence" value="ECO:0007669"/>
    <property type="project" value="TreeGrafter"/>
</dbReference>
<name>A0AAE1LWG7_9HYPO</name>
<keyword evidence="2" id="KW-0812">Transmembrane</keyword>
<dbReference type="AlphaFoldDB" id="A0AAE1LWG7"/>
<dbReference type="EMBL" id="JAWRVG010000053">
    <property type="protein sequence ID" value="KAK4063412.1"/>
    <property type="molecule type" value="Genomic_DNA"/>
</dbReference>
<feature type="transmembrane region" description="Helical" evidence="2">
    <location>
        <begin position="337"/>
        <end position="357"/>
    </location>
</feature>
<dbReference type="PANTHER" id="PTHR28003:SF1">
    <property type="entry name" value="NUCLEOPORIN POM34"/>
    <property type="match status" value="1"/>
</dbReference>
<dbReference type="RefSeq" id="XP_062751593.1">
    <property type="nucleotide sequence ID" value="XM_062904389.1"/>
</dbReference>
<feature type="transmembrane region" description="Helical" evidence="2">
    <location>
        <begin position="300"/>
        <end position="317"/>
    </location>
</feature>
<feature type="region of interest" description="Disordered" evidence="1">
    <location>
        <begin position="386"/>
        <end position="431"/>
    </location>
</feature>
<evidence type="ECO:0008006" key="5">
    <source>
        <dbReference type="Google" id="ProtNLM"/>
    </source>
</evidence>
<protein>
    <recommendedName>
        <fullName evidence="5">Nucleoporin POM34</fullName>
    </recommendedName>
</protein>
<keyword evidence="4" id="KW-1185">Reference proteome</keyword>
<dbReference type="GO" id="GO:0070762">
    <property type="term" value="C:nuclear pore transmembrane ring"/>
    <property type="evidence" value="ECO:0007669"/>
    <property type="project" value="TreeGrafter"/>
</dbReference>
<dbReference type="GO" id="GO:0030474">
    <property type="term" value="P:spindle pole body duplication"/>
    <property type="evidence" value="ECO:0007669"/>
    <property type="project" value="TreeGrafter"/>
</dbReference>
<organism evidence="3 4">
    <name type="scientific">Trichoderma aggressivum f. europaeum</name>
    <dbReference type="NCBI Taxonomy" id="173218"/>
    <lineage>
        <taxon>Eukaryota</taxon>
        <taxon>Fungi</taxon>
        <taxon>Dikarya</taxon>
        <taxon>Ascomycota</taxon>
        <taxon>Pezizomycotina</taxon>
        <taxon>Sordariomycetes</taxon>
        <taxon>Hypocreomycetidae</taxon>
        <taxon>Hypocreales</taxon>
        <taxon>Hypocreaceae</taxon>
        <taxon>Trichoderma</taxon>
    </lineage>
</organism>
<feature type="compositionally biased region" description="Low complexity" evidence="1">
    <location>
        <begin position="470"/>
        <end position="484"/>
    </location>
</feature>
<feature type="compositionally biased region" description="Polar residues" evidence="1">
    <location>
        <begin position="444"/>
        <end position="463"/>
    </location>
</feature>
<keyword evidence="2" id="KW-1133">Transmembrane helix</keyword>
<evidence type="ECO:0000256" key="2">
    <source>
        <dbReference type="SAM" id="Phobius"/>
    </source>
</evidence>
<comment type="caution">
    <text evidence="3">The sequence shown here is derived from an EMBL/GenBank/DDBJ whole genome shotgun (WGS) entry which is preliminary data.</text>
</comment>
<dbReference type="GO" id="GO:0006606">
    <property type="term" value="P:protein import into nucleus"/>
    <property type="evidence" value="ECO:0007669"/>
    <property type="project" value="TreeGrafter"/>
</dbReference>
<accession>A0AAE1LWG7</accession>
<reference evidence="3" key="1">
    <citation type="submission" date="2023-11" db="EMBL/GenBank/DDBJ databases">
        <title>The genome sequences of three competitors of mushroom-forming fungi.</title>
        <authorList>
            <person name="Beijen E."/>
            <person name="Ohm R.A."/>
        </authorList>
    </citation>
    <scope>NUCLEOTIDE SEQUENCE</scope>
    <source>
        <strain evidence="3">CBS 100526</strain>
    </source>
</reference>
<evidence type="ECO:0000313" key="3">
    <source>
        <dbReference type="EMBL" id="KAK4063412.1"/>
    </source>
</evidence>
<gene>
    <name evidence="3" type="ORF">Triagg1_9432</name>
</gene>
<dbReference type="GeneID" id="87924294"/>